<proteinExistence type="predicted"/>
<keyword evidence="2" id="KW-1185">Reference proteome</keyword>
<dbReference type="Proteomes" id="UP001283361">
    <property type="component" value="Unassembled WGS sequence"/>
</dbReference>
<dbReference type="AlphaFoldDB" id="A0AAE1DTX0"/>
<sequence>MHVSAPQSKQKRFFFRNVSFFPQPENFSPARANLTSSKTIRWGRLLSVAHNVFHFMMCLNSSHGRTKTINSANITPKNFAFIYSNEIDMIASGFARIFSCPNWLTKAVTWRLDASLRRQELLKLLTILLDMETDIRSVVVASSHADFIYRVLSIVTTGAEFKWRRLLHATEWFVLTNDFTVSKYAAIADNPRLPDFVTVLSINTTDNDTSIHLLQKSRVKSLTKLVQIPLQGENNLPPTDAGENFAWTRDRVPLLPIDSTNFSGYLRKDAVLYLCTQKSVMAGMQIPAVIVPSEQDRTAFLSYDGNSTSWVGFNIAVMNLLSNTLGFTAQPFAVKDNGFFGVFKPNGDILGVTGYLKRREAGLSPMAMVSSPRRRKYIDFVYPHIREMPFYIMY</sequence>
<accession>A0AAE1DTX0</accession>
<evidence type="ECO:0000313" key="1">
    <source>
        <dbReference type="EMBL" id="KAK3782190.1"/>
    </source>
</evidence>
<organism evidence="1 2">
    <name type="scientific">Elysia crispata</name>
    <name type="common">lettuce slug</name>
    <dbReference type="NCBI Taxonomy" id="231223"/>
    <lineage>
        <taxon>Eukaryota</taxon>
        <taxon>Metazoa</taxon>
        <taxon>Spiralia</taxon>
        <taxon>Lophotrochozoa</taxon>
        <taxon>Mollusca</taxon>
        <taxon>Gastropoda</taxon>
        <taxon>Heterobranchia</taxon>
        <taxon>Euthyneura</taxon>
        <taxon>Panpulmonata</taxon>
        <taxon>Sacoglossa</taxon>
        <taxon>Placobranchoidea</taxon>
        <taxon>Plakobranchidae</taxon>
        <taxon>Elysia</taxon>
    </lineage>
</organism>
<name>A0AAE1DTX0_9GAST</name>
<protein>
    <submittedName>
        <fullName evidence="1">Uncharacterized protein</fullName>
    </submittedName>
</protein>
<feature type="non-terminal residue" evidence="1">
    <location>
        <position position="394"/>
    </location>
</feature>
<dbReference type="Gene3D" id="3.40.190.10">
    <property type="entry name" value="Periplasmic binding protein-like II"/>
    <property type="match status" value="1"/>
</dbReference>
<reference evidence="1" key="1">
    <citation type="journal article" date="2023" name="G3 (Bethesda)">
        <title>A reference genome for the long-term kleptoplast-retaining sea slug Elysia crispata morphotype clarki.</title>
        <authorList>
            <person name="Eastman K.E."/>
            <person name="Pendleton A.L."/>
            <person name="Shaikh M.A."/>
            <person name="Suttiyut T."/>
            <person name="Ogas R."/>
            <person name="Tomko P."/>
            <person name="Gavelis G."/>
            <person name="Widhalm J.R."/>
            <person name="Wisecaver J.H."/>
        </authorList>
    </citation>
    <scope>NUCLEOTIDE SEQUENCE</scope>
    <source>
        <strain evidence="1">ECLA1</strain>
    </source>
</reference>
<dbReference type="EMBL" id="JAWDGP010002534">
    <property type="protein sequence ID" value="KAK3782190.1"/>
    <property type="molecule type" value="Genomic_DNA"/>
</dbReference>
<comment type="caution">
    <text evidence="1">The sequence shown here is derived from an EMBL/GenBank/DDBJ whole genome shotgun (WGS) entry which is preliminary data.</text>
</comment>
<evidence type="ECO:0000313" key="2">
    <source>
        <dbReference type="Proteomes" id="UP001283361"/>
    </source>
</evidence>
<gene>
    <name evidence="1" type="ORF">RRG08_059242</name>
</gene>
<dbReference type="SUPFAM" id="SSF53850">
    <property type="entry name" value="Periplasmic binding protein-like II"/>
    <property type="match status" value="1"/>
</dbReference>